<keyword evidence="3" id="KW-1003">Cell membrane</keyword>
<reference evidence="7 8" key="1">
    <citation type="submission" date="2018-06" db="EMBL/GenBank/DDBJ databases">
        <title>Lujinxingia sediminis gen. nov. sp. nov., a new facultative anaerobic member of the class Deltaproteobacteria, and proposal of Lujinxingaceae fam. nov.</title>
        <authorList>
            <person name="Guo L.-Y."/>
            <person name="Li C.-M."/>
            <person name="Wang S."/>
            <person name="Du Z.-J."/>
        </authorList>
    </citation>
    <scope>NUCLEOTIDE SEQUENCE [LARGE SCALE GENOMIC DNA]</scope>
    <source>
        <strain evidence="7 8">FA350</strain>
    </source>
</reference>
<dbReference type="Gene3D" id="1.20.1640.10">
    <property type="entry name" value="Multidrug efflux transporter AcrB transmembrane domain"/>
    <property type="match status" value="2"/>
</dbReference>
<keyword evidence="2" id="KW-0813">Transport</keyword>
<organism evidence="7 8">
    <name type="scientific">Bradymonas sediminis</name>
    <dbReference type="NCBI Taxonomy" id="1548548"/>
    <lineage>
        <taxon>Bacteria</taxon>
        <taxon>Deltaproteobacteria</taxon>
        <taxon>Bradymonadales</taxon>
        <taxon>Bradymonadaceae</taxon>
        <taxon>Bradymonas</taxon>
    </lineage>
</organism>
<dbReference type="PANTHER" id="PTHR32063">
    <property type="match status" value="1"/>
</dbReference>
<dbReference type="NCBIfam" id="TIGR00914">
    <property type="entry name" value="2A0601"/>
    <property type="match status" value="1"/>
</dbReference>
<dbReference type="Gene3D" id="3.30.70.1320">
    <property type="entry name" value="Multidrug efflux transporter AcrB pore domain like"/>
    <property type="match status" value="1"/>
</dbReference>
<protein>
    <submittedName>
        <fullName evidence="7">CusA/CzcA family heavy metal efflux RND transporter</fullName>
    </submittedName>
</protein>
<dbReference type="RefSeq" id="WP_111332606.1">
    <property type="nucleotide sequence ID" value="NZ_CP030032.1"/>
</dbReference>
<evidence type="ECO:0000256" key="4">
    <source>
        <dbReference type="ARBA" id="ARBA00022692"/>
    </source>
</evidence>
<dbReference type="SUPFAM" id="SSF82866">
    <property type="entry name" value="Multidrug efflux transporter AcrB transmembrane domain"/>
    <property type="match status" value="2"/>
</dbReference>
<dbReference type="InterPro" id="IPR001036">
    <property type="entry name" value="Acrflvin-R"/>
</dbReference>
<comment type="subcellular location">
    <subcellularLocation>
        <location evidence="1">Cell membrane</location>
        <topology evidence="1">Multi-pass membrane protein</topology>
    </subcellularLocation>
</comment>
<evidence type="ECO:0000313" key="8">
    <source>
        <dbReference type="Proteomes" id="UP000249799"/>
    </source>
</evidence>
<name>A0A2Z4FID6_9DELT</name>
<dbReference type="PRINTS" id="PR00702">
    <property type="entry name" value="ACRIFLAVINRP"/>
</dbReference>
<dbReference type="AlphaFoldDB" id="A0A2Z4FID6"/>
<evidence type="ECO:0000256" key="6">
    <source>
        <dbReference type="ARBA" id="ARBA00023136"/>
    </source>
</evidence>
<evidence type="ECO:0000256" key="2">
    <source>
        <dbReference type="ARBA" id="ARBA00022448"/>
    </source>
</evidence>
<gene>
    <name evidence="7" type="ORF">DN745_04675</name>
</gene>
<evidence type="ECO:0000256" key="3">
    <source>
        <dbReference type="ARBA" id="ARBA00022475"/>
    </source>
</evidence>
<dbReference type="Gene3D" id="3.30.2090.10">
    <property type="entry name" value="Multidrug efflux transporter AcrB TolC docking domain, DN and DC subdomains"/>
    <property type="match status" value="2"/>
</dbReference>
<proteinExistence type="predicted"/>
<accession>A0A2Z4FID6</accession>
<dbReference type="PANTHER" id="PTHR32063:SF4">
    <property type="entry name" value="SLR6043 PROTEIN"/>
    <property type="match status" value="1"/>
</dbReference>
<evidence type="ECO:0000256" key="5">
    <source>
        <dbReference type="ARBA" id="ARBA00022989"/>
    </source>
</evidence>
<evidence type="ECO:0000256" key="1">
    <source>
        <dbReference type="ARBA" id="ARBA00004651"/>
    </source>
</evidence>
<dbReference type="GO" id="GO:0042910">
    <property type="term" value="F:xenobiotic transmembrane transporter activity"/>
    <property type="evidence" value="ECO:0007669"/>
    <property type="project" value="TreeGrafter"/>
</dbReference>
<dbReference type="GO" id="GO:0008324">
    <property type="term" value="F:monoatomic cation transmembrane transporter activity"/>
    <property type="evidence" value="ECO:0007669"/>
    <property type="project" value="InterPro"/>
</dbReference>
<keyword evidence="5" id="KW-1133">Transmembrane helix</keyword>
<dbReference type="KEGG" id="bsed:DN745_04675"/>
<dbReference type="Gene3D" id="3.30.70.1440">
    <property type="entry name" value="Multidrug efflux transporter AcrB pore domain"/>
    <property type="match status" value="1"/>
</dbReference>
<dbReference type="SUPFAM" id="SSF82693">
    <property type="entry name" value="Multidrug efflux transporter AcrB pore domain, PN1, PN2, PC1 and PC2 subdomains"/>
    <property type="match status" value="3"/>
</dbReference>
<keyword evidence="8" id="KW-1185">Reference proteome</keyword>
<dbReference type="Proteomes" id="UP000249799">
    <property type="component" value="Chromosome"/>
</dbReference>
<dbReference type="Gene3D" id="3.30.70.1430">
    <property type="entry name" value="Multidrug efflux transporter AcrB pore domain"/>
    <property type="match status" value="2"/>
</dbReference>
<keyword evidence="6" id="KW-0472">Membrane</keyword>
<dbReference type="InterPro" id="IPR004763">
    <property type="entry name" value="CusA-like"/>
</dbReference>
<dbReference type="SUPFAM" id="SSF82714">
    <property type="entry name" value="Multidrug efflux transporter AcrB TolC docking domain, DN and DC subdomains"/>
    <property type="match status" value="2"/>
</dbReference>
<dbReference type="OrthoDB" id="9798415at2"/>
<dbReference type="GO" id="GO:0005886">
    <property type="term" value="C:plasma membrane"/>
    <property type="evidence" value="ECO:0007669"/>
    <property type="project" value="UniProtKB-SubCell"/>
</dbReference>
<dbReference type="InterPro" id="IPR027463">
    <property type="entry name" value="AcrB_DN_DC_subdom"/>
</dbReference>
<evidence type="ECO:0000313" key="7">
    <source>
        <dbReference type="EMBL" id="AWV88669.1"/>
    </source>
</evidence>
<dbReference type="Pfam" id="PF00873">
    <property type="entry name" value="ACR_tran"/>
    <property type="match status" value="1"/>
</dbReference>
<keyword evidence="4" id="KW-0812">Transmembrane</keyword>
<dbReference type="EMBL" id="CP030032">
    <property type="protein sequence ID" value="AWV88669.1"/>
    <property type="molecule type" value="Genomic_DNA"/>
</dbReference>
<sequence length="1031" mass="111909">MIDGIIKWSLENRFFVVLAAAALFIWGTWQAVHMPVDVFPNLTAPSVTVVVEAHGKAPEEVESQITYPIETALNGATGVRRVRSTSGIGNAVIWVEFDWGTDVYRARQIVGEKLQLVRSQLPADVDPPVMGPISSVMGEIMFVALTSEKHTPIEVRSEADWVLRRRLLAVAGVSQVMPIGGGVKQYQVHVNPAKLAAYNLGLNEVTDALTETNENVSAGFYRENGREYLIYGLGRIERISDIGNTVLAVRNGQPLTVADLGEVKIAPALKRGDGSFNGKDAVIIGIQKQPDANTLALTERLDEALDGIEASLPEGMELQRNIFRQSNFIEISIDNVMTALRDGAILVVLILLLFLANIRATVITATAIPLSLLVAVVVLDFFGGSINTMTLGGMAIAVGALVDDAIVDVENVVRRLRLDAQKPPELRQPTIQVIFEASKEVRSSIVFATLIIILVFLPLFFLSGVEGRLLQPLGIAYVVSLSASLVVALTVTPAMCYFLLPGTKAIMHNEESWAMRWLKRGYEPVLDKTLPHWKLITAASLTALGIAGWGLLNAGQAFLPEFNEGTLTVSAVTLPGTSLETSGKLGKRIEEIMLAHPEVVSTSRRTGRAELDEHAQGVNAAEIDVDLKMHERSQDEFLAALRQDLAQLPGMNITIGQPISHRIDHMLSGTRANIAVKIFGSDLYELRRLGQEVSEAMENVEGVVDLNVEQQMDIPFLLIDFDRDAIARHGLRVREVAEVIETAFVGHDVSRIIEEQRGFDLLVRYPEDAKANLESIRQTLIKTPTGAQVPLHALADVRRDRRPNRISRESVQRNIVVSCNVAGGDLVGVVEKIRSRVGEQVVMPTGYHVEYGGQFESATQASQTLTLLTGVVIIGIFLLLFVSLGSGRDALLVMANLPHALIGGVVGVYVLDGILSVASLIGFITLFGIATRNGLLMVSHIRHLHYEEGVSDRWQAVKQGAMERLAPILMTALASGLGLVPLALQAGEPGSEIQAPMAIVLLFGLISATALNMIVVPALYLRFGEITAAKS</sequence>